<dbReference type="Proteomes" id="UP000316624">
    <property type="component" value="Unassembled WGS sequence"/>
</dbReference>
<gene>
    <name evidence="1" type="ORF">IQ35_02110</name>
</gene>
<dbReference type="EMBL" id="VLKK01000007">
    <property type="protein sequence ID" value="TWH93203.1"/>
    <property type="molecule type" value="Genomic_DNA"/>
</dbReference>
<dbReference type="AlphaFoldDB" id="A0A562KDA6"/>
<organism evidence="1 2">
    <name type="scientific">Sphingobium wenxiniae (strain DSM 21828 / CGMCC 1.7748 / JZ-1)</name>
    <dbReference type="NCBI Taxonomy" id="595605"/>
    <lineage>
        <taxon>Bacteria</taxon>
        <taxon>Pseudomonadati</taxon>
        <taxon>Pseudomonadota</taxon>
        <taxon>Alphaproteobacteria</taxon>
        <taxon>Sphingomonadales</taxon>
        <taxon>Sphingomonadaceae</taxon>
        <taxon>Sphingobium</taxon>
    </lineage>
</organism>
<dbReference type="RefSeq" id="WP_145073346.1">
    <property type="nucleotide sequence ID" value="NZ_JACIIY010000006.1"/>
</dbReference>
<evidence type="ECO:0000313" key="1">
    <source>
        <dbReference type="EMBL" id="TWH93203.1"/>
    </source>
</evidence>
<dbReference type="SUPFAM" id="SSF110296">
    <property type="entry name" value="Oligoxyloglucan reducing end-specific cellobiohydrolase"/>
    <property type="match status" value="1"/>
</dbReference>
<proteinExistence type="predicted"/>
<evidence type="ECO:0000313" key="2">
    <source>
        <dbReference type="Proteomes" id="UP000316624"/>
    </source>
</evidence>
<name>A0A562KDA6_SPHWJ</name>
<reference evidence="1 2" key="1">
    <citation type="journal article" date="2015" name="Stand. Genomic Sci.">
        <title>Genomic Encyclopedia of Bacterial and Archaeal Type Strains, Phase III: the genomes of soil and plant-associated and newly described type strains.</title>
        <authorList>
            <person name="Whitman W.B."/>
            <person name="Woyke T."/>
            <person name="Klenk H.P."/>
            <person name="Zhou Y."/>
            <person name="Lilburn T.G."/>
            <person name="Beck B.J."/>
            <person name="De Vos P."/>
            <person name="Vandamme P."/>
            <person name="Eisen J.A."/>
            <person name="Garrity G."/>
            <person name="Hugenholtz P."/>
            <person name="Kyrpides N.C."/>
        </authorList>
    </citation>
    <scope>NUCLEOTIDE SEQUENCE [LARGE SCALE GENOMIC DNA]</scope>
    <source>
        <strain evidence="1 2">CGMCC 1.7748</strain>
    </source>
</reference>
<keyword evidence="2" id="KW-1185">Reference proteome</keyword>
<protein>
    <submittedName>
        <fullName evidence="1">Uncharacterized protein</fullName>
    </submittedName>
</protein>
<comment type="caution">
    <text evidence="1">The sequence shown here is derived from an EMBL/GenBank/DDBJ whole genome shotgun (WGS) entry which is preliminary data.</text>
</comment>
<accession>A0A562KDA6</accession>
<sequence>MSSLPSELDFDKDRSATPDRMNRAMDYIIARLRALESSQPEFSAAVEELRRLMLDRMAEVLIPAYQQVNTIRQELEAIQTEWVDAGFGDALAAALLAQVWSRAQADGRFAAIAHDHGIADIDGLSAEILAITNAIGSLTDDLSGKAAAASPTLSGAIYANGSQRANVTAMAALNIDCAAGNYFTKTIAGNSTFTVSNVPASRSYGFTLELTHTSGTVTWFSGVQWPNGAAPSLTTGKVHLFIFHTDDGGATWRGAALANYSS</sequence>